<dbReference type="OrthoDB" id="8420415at2"/>
<accession>A0A6N8SNT3</accession>
<dbReference type="Proteomes" id="UP000435802">
    <property type="component" value="Unassembled WGS sequence"/>
</dbReference>
<reference evidence="1 2" key="1">
    <citation type="submission" date="2019-12" db="EMBL/GenBank/DDBJ databases">
        <title>Shinella kummerowiae sp. nov., a symbiotic bacterium isolated from root nodules of the herbal legume Kummerowia stipulacea.</title>
        <authorList>
            <person name="Gao J."/>
        </authorList>
    </citation>
    <scope>NUCLEOTIDE SEQUENCE [LARGE SCALE GENOMIC DNA]</scope>
    <source>
        <strain evidence="1 2">CCBAU 25048</strain>
    </source>
</reference>
<proteinExistence type="predicted"/>
<protein>
    <submittedName>
        <fullName evidence="1">Uncharacterized protein</fullName>
    </submittedName>
</protein>
<organism evidence="1 2">
    <name type="scientific">Shinella kummerowiae</name>
    <dbReference type="NCBI Taxonomy" id="417745"/>
    <lineage>
        <taxon>Bacteria</taxon>
        <taxon>Pseudomonadati</taxon>
        <taxon>Pseudomonadota</taxon>
        <taxon>Alphaproteobacteria</taxon>
        <taxon>Hyphomicrobiales</taxon>
        <taxon>Rhizobiaceae</taxon>
        <taxon>Shinella</taxon>
    </lineage>
</organism>
<evidence type="ECO:0000313" key="1">
    <source>
        <dbReference type="EMBL" id="MXN48570.1"/>
    </source>
</evidence>
<dbReference type="RefSeq" id="WP_160862069.1">
    <property type="nucleotide sequence ID" value="NZ_JAODWE010000003.1"/>
</dbReference>
<keyword evidence="2" id="KW-1185">Reference proteome</keyword>
<sequence>MGGIYDHLFVKTAFQPEELSDLKVLFDDITSQPWFDSSDGAREAFARYLIETFPSGAFDARKHRSVVEASARMFCSSDTAA</sequence>
<gene>
    <name evidence="1" type="ORF">GR138_25490</name>
</gene>
<dbReference type="AlphaFoldDB" id="A0A6N8SNT3"/>
<name>A0A6N8SNT3_9HYPH</name>
<comment type="caution">
    <text evidence="1">The sequence shown here is derived from an EMBL/GenBank/DDBJ whole genome shotgun (WGS) entry which is preliminary data.</text>
</comment>
<evidence type="ECO:0000313" key="2">
    <source>
        <dbReference type="Proteomes" id="UP000435802"/>
    </source>
</evidence>
<dbReference type="EMBL" id="WUMK01000011">
    <property type="protein sequence ID" value="MXN48570.1"/>
    <property type="molecule type" value="Genomic_DNA"/>
</dbReference>